<dbReference type="EMBL" id="UINC01028996">
    <property type="protein sequence ID" value="SVB10977.1"/>
    <property type="molecule type" value="Genomic_DNA"/>
</dbReference>
<reference evidence="1" key="1">
    <citation type="submission" date="2018-05" db="EMBL/GenBank/DDBJ databases">
        <authorList>
            <person name="Lanie J.A."/>
            <person name="Ng W.-L."/>
            <person name="Kazmierczak K.M."/>
            <person name="Andrzejewski T.M."/>
            <person name="Davidsen T.M."/>
            <person name="Wayne K.J."/>
            <person name="Tettelin H."/>
            <person name="Glass J.I."/>
            <person name="Rusch D."/>
            <person name="Podicherti R."/>
            <person name="Tsui H.-C.T."/>
            <person name="Winkler M.E."/>
        </authorList>
    </citation>
    <scope>NUCLEOTIDE SEQUENCE</scope>
</reference>
<accession>A0A382BCN5</accession>
<protein>
    <submittedName>
        <fullName evidence="1">Uncharacterized protein</fullName>
    </submittedName>
</protein>
<organism evidence="1">
    <name type="scientific">marine metagenome</name>
    <dbReference type="NCBI Taxonomy" id="408172"/>
    <lineage>
        <taxon>unclassified sequences</taxon>
        <taxon>metagenomes</taxon>
        <taxon>ecological metagenomes</taxon>
    </lineage>
</organism>
<evidence type="ECO:0000313" key="1">
    <source>
        <dbReference type="EMBL" id="SVB10977.1"/>
    </source>
</evidence>
<sequence length="51" mass="6164">MFEAIKETLYLEKSLLVQNELKLSSSNERNYRIYVNITLQHFTEMFSVDYN</sequence>
<gene>
    <name evidence="1" type="ORF">METZ01_LOCUS163831</name>
</gene>
<proteinExistence type="predicted"/>
<name>A0A382BCN5_9ZZZZ</name>
<dbReference type="AlphaFoldDB" id="A0A382BCN5"/>